<dbReference type="PROSITE" id="PS50110">
    <property type="entry name" value="RESPONSE_REGULATORY"/>
    <property type="match status" value="1"/>
</dbReference>
<dbReference type="CDD" id="cd12914">
    <property type="entry name" value="PDC1_DGC_like"/>
    <property type="match status" value="1"/>
</dbReference>
<dbReference type="CDD" id="cd00156">
    <property type="entry name" value="REC"/>
    <property type="match status" value="1"/>
</dbReference>
<dbReference type="Gene3D" id="3.30.565.10">
    <property type="entry name" value="Histidine kinase-like ATPase, C-terminal domain"/>
    <property type="match status" value="1"/>
</dbReference>
<dbReference type="Pfam" id="PF02743">
    <property type="entry name" value="dCache_1"/>
    <property type="match status" value="1"/>
</dbReference>
<dbReference type="Gene3D" id="3.40.50.2300">
    <property type="match status" value="1"/>
</dbReference>
<keyword evidence="5 14" id="KW-0597">Phosphoprotein</keyword>
<keyword evidence="12" id="KW-0902">Two-component regulatory system</keyword>
<dbReference type="EC" id="2.7.13.3" evidence="3"/>
<dbReference type="Gene3D" id="1.10.287.130">
    <property type="match status" value="1"/>
</dbReference>
<dbReference type="SUPFAM" id="SSF47384">
    <property type="entry name" value="Homodimeric domain of signal transducing histidine kinase"/>
    <property type="match status" value="1"/>
</dbReference>
<feature type="coiled-coil region" evidence="15">
    <location>
        <begin position="497"/>
        <end position="531"/>
    </location>
</feature>
<evidence type="ECO:0000313" key="19">
    <source>
        <dbReference type="EMBL" id="NGY04184.1"/>
    </source>
</evidence>
<evidence type="ECO:0000259" key="18">
    <source>
        <dbReference type="PROSITE" id="PS50110"/>
    </source>
</evidence>
<dbReference type="GO" id="GO:0005524">
    <property type="term" value="F:ATP binding"/>
    <property type="evidence" value="ECO:0007669"/>
    <property type="project" value="UniProtKB-KW"/>
</dbReference>
<evidence type="ECO:0000256" key="14">
    <source>
        <dbReference type="PROSITE-ProRule" id="PRU00169"/>
    </source>
</evidence>
<dbReference type="InterPro" id="IPR033479">
    <property type="entry name" value="dCache_1"/>
</dbReference>
<organism evidence="19 20">
    <name type="scientific">Solimonas terrae</name>
    <dbReference type="NCBI Taxonomy" id="1396819"/>
    <lineage>
        <taxon>Bacteria</taxon>
        <taxon>Pseudomonadati</taxon>
        <taxon>Pseudomonadota</taxon>
        <taxon>Gammaproteobacteria</taxon>
        <taxon>Nevskiales</taxon>
        <taxon>Nevskiaceae</taxon>
        <taxon>Solimonas</taxon>
    </lineage>
</organism>
<reference evidence="19 20" key="1">
    <citation type="journal article" date="2014" name="Int. J. Syst. Evol. Microbiol.">
        <title>Solimonas terrae sp. nov., isolated from soil.</title>
        <authorList>
            <person name="Kim S.J."/>
            <person name="Moon J.Y."/>
            <person name="Weon H.Y."/>
            <person name="Ahn J.H."/>
            <person name="Chen W.M."/>
            <person name="Kwon S.W."/>
        </authorList>
    </citation>
    <scope>NUCLEOTIDE SEQUENCE [LARGE SCALE GENOMIC DNA]</scope>
    <source>
        <strain evidence="19 20">KIS83-12</strain>
    </source>
</reference>
<evidence type="ECO:0000256" key="4">
    <source>
        <dbReference type="ARBA" id="ARBA00022475"/>
    </source>
</evidence>
<dbReference type="PANTHER" id="PTHR43047:SF9">
    <property type="entry name" value="HISTIDINE KINASE"/>
    <property type="match status" value="1"/>
</dbReference>
<feature type="modified residue" description="4-aspartylphosphate" evidence="14">
    <location>
        <position position="831"/>
    </location>
</feature>
<keyword evidence="15" id="KW-0175">Coiled coil</keyword>
<evidence type="ECO:0000256" key="16">
    <source>
        <dbReference type="SAM" id="Phobius"/>
    </source>
</evidence>
<keyword evidence="11 16" id="KW-1133">Transmembrane helix</keyword>
<evidence type="ECO:0000256" key="6">
    <source>
        <dbReference type="ARBA" id="ARBA00022679"/>
    </source>
</evidence>
<evidence type="ECO:0000256" key="8">
    <source>
        <dbReference type="ARBA" id="ARBA00022741"/>
    </source>
</evidence>
<comment type="subcellular location">
    <subcellularLocation>
        <location evidence="2">Cell membrane</location>
        <topology evidence="2">Multi-pass membrane protein</topology>
    </subcellularLocation>
</comment>
<dbReference type="InterPro" id="IPR003661">
    <property type="entry name" value="HisK_dim/P_dom"/>
</dbReference>
<dbReference type="Pfam" id="PF00512">
    <property type="entry name" value="HisKA"/>
    <property type="match status" value="1"/>
</dbReference>
<evidence type="ECO:0000256" key="13">
    <source>
        <dbReference type="ARBA" id="ARBA00023136"/>
    </source>
</evidence>
<protein>
    <recommendedName>
        <fullName evidence="3">histidine kinase</fullName>
        <ecNumber evidence="3">2.7.13.3</ecNumber>
    </recommendedName>
</protein>
<dbReference type="SUPFAM" id="SSF52172">
    <property type="entry name" value="CheY-like"/>
    <property type="match status" value="1"/>
</dbReference>
<dbReference type="SMART" id="SM00388">
    <property type="entry name" value="HisKA"/>
    <property type="match status" value="1"/>
</dbReference>
<evidence type="ECO:0000259" key="17">
    <source>
        <dbReference type="PROSITE" id="PS50109"/>
    </source>
</evidence>
<dbReference type="PROSITE" id="PS50109">
    <property type="entry name" value="HIS_KIN"/>
    <property type="match status" value="1"/>
</dbReference>
<dbReference type="InterPro" id="IPR001789">
    <property type="entry name" value="Sig_transdc_resp-reg_receiver"/>
</dbReference>
<evidence type="ECO:0000256" key="11">
    <source>
        <dbReference type="ARBA" id="ARBA00022989"/>
    </source>
</evidence>
<accession>A0A6M2BP88</accession>
<keyword evidence="9" id="KW-0418">Kinase</keyword>
<sequence>MRHGSEHAKAGAAVRWSLKARLRAYRHALALAMLLLGGALLIGLLVAHYAGRRALEQDAAQARVQLQLYADALRRYVDRYRTLPAVLALEPELRQALSGPPDAAARARLDARLEEVNGVTRSSTLTLIDRRGLSIAASNWRLPSSNVGYDYAFRPYFQQAVSTGHGSFYGVGATTGVAGYFLSEAVHDAAGAVLGVVVIKLDLQELETQWATSTDIVFLSDEHGVIFLANRPAWRYRELHPLAADEAAQIGRSRQYADLPLRALDLPVAPPAGDRLRRVQIKAPDAPRVRLDVLWQSLPLSGEHWTLHLLRDTAAARAAGRIAGLAAAGAWLALLLLALFVQSRARLASLRKRSREELEEMVKQHAAALRTARDGVVEAARRAALGQSASLDHLPQGVSVVDAELRLVAWNKRYVDIFRYPSELMQIGRPIDDLFRFNAQRGLLGDGDYDEAIRRRLEHLRAGTPYLHERERPDGTVLEIRGNPLPGGGFVTSYADITQYKNAARDLRTLAVTLERRIEERTEDLQLAKGEAERANLYKTRFVAAAVHDLLQPLNAARMFVSALRNRVAAGEAQTLIDNVDEALSAQDALLAGLLDISRLESGTLDVRRRDLRLDALLDTLAREFGVLAESRGLRLDYVPTRAIVHTDEDLLRRIVQNFLSNAIRYTPRGRIVLGCRRAGEAVRIEVWDTGVGIPDAQRAVIFEEFRRLDTGRNAQERGAGLGLAIVERVARLLGHRVALRSWPGRGSVFSVTVPRGDPARIAVTTPAPARIDDSPLRGLRLWCLDDDGRVREATRALLETWGCTVGLYADAEAALAAADPQAVPDLMLLDYRLGSGEGPDCLPALNARWGRSVPVIVISAERDAALLARAREAGWGFLAKPIRPAALRALISRLVVRRV</sequence>
<keyword evidence="20" id="KW-1185">Reference proteome</keyword>
<dbReference type="Proteomes" id="UP000472676">
    <property type="component" value="Unassembled WGS sequence"/>
</dbReference>
<comment type="catalytic activity">
    <reaction evidence="1">
        <text>ATP + protein L-histidine = ADP + protein N-phospho-L-histidine.</text>
        <dbReference type="EC" id="2.7.13.3"/>
    </reaction>
</comment>
<dbReference type="AlphaFoldDB" id="A0A6M2BP88"/>
<name>A0A6M2BP88_9GAMM</name>
<dbReference type="InterPro" id="IPR035965">
    <property type="entry name" value="PAS-like_dom_sf"/>
</dbReference>
<keyword evidence="13 16" id="KW-0472">Membrane</keyword>
<dbReference type="Pfam" id="PF02518">
    <property type="entry name" value="HATPase_c"/>
    <property type="match status" value="1"/>
</dbReference>
<dbReference type="GO" id="GO:0005886">
    <property type="term" value="C:plasma membrane"/>
    <property type="evidence" value="ECO:0007669"/>
    <property type="project" value="UniProtKB-SubCell"/>
</dbReference>
<dbReference type="GO" id="GO:0000155">
    <property type="term" value="F:phosphorelay sensor kinase activity"/>
    <property type="evidence" value="ECO:0007669"/>
    <property type="project" value="InterPro"/>
</dbReference>
<evidence type="ECO:0000256" key="12">
    <source>
        <dbReference type="ARBA" id="ARBA00023012"/>
    </source>
</evidence>
<dbReference type="FunFam" id="3.30.565.10:FF:000049">
    <property type="entry name" value="Two-component sensor histidine kinase"/>
    <property type="match status" value="1"/>
</dbReference>
<dbReference type="NCBIfam" id="NF041832">
    <property type="entry name" value="near_NosP_CTERM"/>
    <property type="match status" value="1"/>
</dbReference>
<evidence type="ECO:0000256" key="9">
    <source>
        <dbReference type="ARBA" id="ARBA00022777"/>
    </source>
</evidence>
<evidence type="ECO:0000313" key="20">
    <source>
        <dbReference type="Proteomes" id="UP000472676"/>
    </source>
</evidence>
<dbReference type="CDD" id="cd00082">
    <property type="entry name" value="HisKA"/>
    <property type="match status" value="1"/>
</dbReference>
<dbReference type="SUPFAM" id="SSF55785">
    <property type="entry name" value="PYP-like sensor domain (PAS domain)"/>
    <property type="match status" value="1"/>
</dbReference>
<dbReference type="InterPro" id="IPR004358">
    <property type="entry name" value="Sig_transdc_His_kin-like_C"/>
</dbReference>
<feature type="domain" description="Histidine kinase" evidence="17">
    <location>
        <begin position="545"/>
        <end position="758"/>
    </location>
</feature>
<keyword evidence="10" id="KW-0067">ATP-binding</keyword>
<dbReference type="GO" id="GO:0009927">
    <property type="term" value="F:histidine phosphotransfer kinase activity"/>
    <property type="evidence" value="ECO:0007669"/>
    <property type="project" value="TreeGrafter"/>
</dbReference>
<feature type="domain" description="Response regulatory" evidence="18">
    <location>
        <begin position="781"/>
        <end position="896"/>
    </location>
</feature>
<evidence type="ECO:0000256" key="3">
    <source>
        <dbReference type="ARBA" id="ARBA00012438"/>
    </source>
</evidence>
<dbReference type="Pfam" id="PF12860">
    <property type="entry name" value="PAS_7"/>
    <property type="match status" value="1"/>
</dbReference>
<dbReference type="SUPFAM" id="SSF103190">
    <property type="entry name" value="Sensory domain-like"/>
    <property type="match status" value="1"/>
</dbReference>
<comment type="caution">
    <text evidence="19">The sequence shown here is derived from an EMBL/GenBank/DDBJ whole genome shotgun (WGS) entry which is preliminary data.</text>
</comment>
<dbReference type="Gene3D" id="6.10.250.3020">
    <property type="match status" value="1"/>
</dbReference>
<keyword evidence="8" id="KW-0547">Nucleotide-binding</keyword>
<evidence type="ECO:0000256" key="7">
    <source>
        <dbReference type="ARBA" id="ARBA00022692"/>
    </source>
</evidence>
<dbReference type="InterPro" id="IPR036097">
    <property type="entry name" value="HisK_dim/P_sf"/>
</dbReference>
<dbReference type="InterPro" id="IPR000014">
    <property type="entry name" value="PAS"/>
</dbReference>
<evidence type="ECO:0000256" key="15">
    <source>
        <dbReference type="SAM" id="Coils"/>
    </source>
</evidence>
<keyword evidence="4" id="KW-1003">Cell membrane</keyword>
<dbReference type="Gene3D" id="3.30.450.20">
    <property type="entry name" value="PAS domain"/>
    <property type="match status" value="3"/>
</dbReference>
<dbReference type="Pfam" id="PF00072">
    <property type="entry name" value="Response_reg"/>
    <property type="match status" value="1"/>
</dbReference>
<dbReference type="FunFam" id="1.10.287.130:FF:000063">
    <property type="entry name" value="Hybrid sensor histidine kinase/response regulator"/>
    <property type="match status" value="1"/>
</dbReference>
<proteinExistence type="predicted"/>
<dbReference type="PRINTS" id="PR00344">
    <property type="entry name" value="BCTRLSENSOR"/>
</dbReference>
<keyword evidence="7 16" id="KW-0812">Transmembrane</keyword>
<dbReference type="SMART" id="SM00448">
    <property type="entry name" value="REC"/>
    <property type="match status" value="1"/>
</dbReference>
<dbReference type="InterPro" id="IPR029151">
    <property type="entry name" value="Sensor-like_sf"/>
</dbReference>
<feature type="transmembrane region" description="Helical" evidence="16">
    <location>
        <begin position="28"/>
        <end position="50"/>
    </location>
</feature>
<dbReference type="EMBL" id="JAAMOW010000002">
    <property type="protein sequence ID" value="NGY04184.1"/>
    <property type="molecule type" value="Genomic_DNA"/>
</dbReference>
<dbReference type="InterPro" id="IPR003594">
    <property type="entry name" value="HATPase_dom"/>
</dbReference>
<evidence type="ECO:0000256" key="5">
    <source>
        <dbReference type="ARBA" id="ARBA00022553"/>
    </source>
</evidence>
<keyword evidence="6" id="KW-0808">Transferase</keyword>
<dbReference type="SMART" id="SM00387">
    <property type="entry name" value="HATPase_c"/>
    <property type="match status" value="1"/>
</dbReference>
<gene>
    <name evidence="19" type="ORF">G7Y85_05365</name>
</gene>
<evidence type="ECO:0000256" key="10">
    <source>
        <dbReference type="ARBA" id="ARBA00022840"/>
    </source>
</evidence>
<dbReference type="InterPro" id="IPR036890">
    <property type="entry name" value="HATPase_C_sf"/>
</dbReference>
<feature type="transmembrane region" description="Helical" evidence="16">
    <location>
        <begin position="322"/>
        <end position="341"/>
    </location>
</feature>
<dbReference type="CDD" id="cd00130">
    <property type="entry name" value="PAS"/>
    <property type="match status" value="1"/>
</dbReference>
<evidence type="ECO:0000256" key="1">
    <source>
        <dbReference type="ARBA" id="ARBA00000085"/>
    </source>
</evidence>
<dbReference type="InterPro" id="IPR011006">
    <property type="entry name" value="CheY-like_superfamily"/>
</dbReference>
<dbReference type="SUPFAM" id="SSF55874">
    <property type="entry name" value="ATPase domain of HSP90 chaperone/DNA topoisomerase II/histidine kinase"/>
    <property type="match status" value="1"/>
</dbReference>
<dbReference type="PANTHER" id="PTHR43047">
    <property type="entry name" value="TWO-COMPONENT HISTIDINE PROTEIN KINASE"/>
    <property type="match status" value="1"/>
</dbReference>
<dbReference type="InterPro" id="IPR005467">
    <property type="entry name" value="His_kinase_dom"/>
</dbReference>
<evidence type="ECO:0000256" key="2">
    <source>
        <dbReference type="ARBA" id="ARBA00004651"/>
    </source>
</evidence>